<dbReference type="SUPFAM" id="SSF47616">
    <property type="entry name" value="GST C-terminal domain-like"/>
    <property type="match status" value="1"/>
</dbReference>
<reference evidence="1 2" key="1">
    <citation type="submission" date="2018-11" db="EMBL/GenBank/DDBJ databases">
        <authorList>
            <consortium name="Pathogen Informatics"/>
        </authorList>
    </citation>
    <scope>NUCLEOTIDE SEQUENCE [LARGE SCALE GENOMIC DNA]</scope>
</reference>
<dbReference type="Gene3D" id="1.20.1050.10">
    <property type="match status" value="1"/>
</dbReference>
<sequence length="124" mass="14077">MRVAGHFYGNFRIPPDLRSLWAYMSRVYAVPAFKVSCPSDRDILLHHFERVTFPTPVDRTATQRRILALEENQHTFSIPAAFPNSPRSHTEVRTAGQSAATTKVFDKAMVQDLSKKQVTFGLMP</sequence>
<evidence type="ECO:0000313" key="2">
    <source>
        <dbReference type="Proteomes" id="UP000281553"/>
    </source>
</evidence>
<protein>
    <submittedName>
        <fullName evidence="1">Uncharacterized protein</fullName>
    </submittedName>
</protein>
<organism evidence="1 2">
    <name type="scientific">Dibothriocephalus latus</name>
    <name type="common">Fish tapeworm</name>
    <name type="synonym">Diphyllobothrium latum</name>
    <dbReference type="NCBI Taxonomy" id="60516"/>
    <lineage>
        <taxon>Eukaryota</taxon>
        <taxon>Metazoa</taxon>
        <taxon>Spiralia</taxon>
        <taxon>Lophotrochozoa</taxon>
        <taxon>Platyhelminthes</taxon>
        <taxon>Cestoda</taxon>
        <taxon>Eucestoda</taxon>
        <taxon>Diphyllobothriidea</taxon>
        <taxon>Diphyllobothriidae</taxon>
        <taxon>Dibothriocephalus</taxon>
    </lineage>
</organism>
<gene>
    <name evidence="1" type="ORF">DILT_LOCUS8249</name>
</gene>
<dbReference type="Proteomes" id="UP000281553">
    <property type="component" value="Unassembled WGS sequence"/>
</dbReference>
<dbReference type="InterPro" id="IPR036282">
    <property type="entry name" value="Glutathione-S-Trfase_C_sf"/>
</dbReference>
<dbReference type="OrthoDB" id="1935530at2759"/>
<proteinExistence type="predicted"/>
<dbReference type="AlphaFoldDB" id="A0A3P7LR27"/>
<accession>A0A3P7LR27</accession>
<dbReference type="EMBL" id="UYRU01053851">
    <property type="protein sequence ID" value="VDN12418.1"/>
    <property type="molecule type" value="Genomic_DNA"/>
</dbReference>
<evidence type="ECO:0000313" key="1">
    <source>
        <dbReference type="EMBL" id="VDN12418.1"/>
    </source>
</evidence>
<name>A0A3P7LR27_DIBLA</name>
<keyword evidence="2" id="KW-1185">Reference proteome</keyword>